<feature type="domain" description="AB hydrolase-1" evidence="1">
    <location>
        <begin position="14"/>
        <end position="253"/>
    </location>
</feature>
<dbReference type="InterPro" id="IPR029058">
    <property type="entry name" value="AB_hydrolase_fold"/>
</dbReference>
<dbReference type="InterPro" id="IPR052897">
    <property type="entry name" value="Sec-Metab_Biosynth_Hydrolase"/>
</dbReference>
<dbReference type="GeneID" id="19180610"/>
<gene>
    <name evidence="2" type="ORF">A1O7_06029</name>
</gene>
<name>W9VS79_9EURO</name>
<dbReference type="eggNOG" id="ENOG502SJW1">
    <property type="taxonomic scope" value="Eukaryota"/>
</dbReference>
<protein>
    <recommendedName>
        <fullName evidence="1">AB hydrolase-1 domain-containing protein</fullName>
    </recommendedName>
</protein>
<dbReference type="VEuPathDB" id="FungiDB:A1O7_06029"/>
<evidence type="ECO:0000259" key="1">
    <source>
        <dbReference type="Pfam" id="PF12697"/>
    </source>
</evidence>
<dbReference type="PANTHER" id="PTHR37017:SF13">
    <property type="entry name" value="AB HYDROLASE-1 DOMAIN-CONTAINING PROTEIN"/>
    <property type="match status" value="1"/>
</dbReference>
<sequence>MVQDPASNVDKPVIVIVPGSFSPAPFYADVVAALRSHGYEAIVETLPSSARSPLRGEKAATMQDDADHFRNIVEKIADQGRDVVIMTHSYGGFPGTECSKGLSKEERNTAGKTGGISRFVYVTSVVPTPGHSLKDLMGELVPSFINVEGEFMSHVTDESARLTFSDMPFEEAKVWADRMSYHSAASFDGKLTYPGYNKIPVSYVFCEQDVILPPEFQRSVIEGIERESGKKVDVLRLSTAHCPNISAPQELAATVVKAIATAG</sequence>
<dbReference type="OrthoDB" id="1263307at2759"/>
<dbReference type="RefSeq" id="XP_007758225.1">
    <property type="nucleotide sequence ID" value="XM_007760035.1"/>
</dbReference>
<reference evidence="2 3" key="1">
    <citation type="submission" date="2013-03" db="EMBL/GenBank/DDBJ databases">
        <title>The Genome Sequence of Cladophialophora yegresii CBS 114405.</title>
        <authorList>
            <consortium name="The Broad Institute Genomics Platform"/>
            <person name="Cuomo C."/>
            <person name="de Hoog S."/>
            <person name="Gorbushina A."/>
            <person name="Walker B."/>
            <person name="Young S.K."/>
            <person name="Zeng Q."/>
            <person name="Gargeya S."/>
            <person name="Fitzgerald M."/>
            <person name="Haas B."/>
            <person name="Abouelleil A."/>
            <person name="Allen A.W."/>
            <person name="Alvarado L."/>
            <person name="Arachchi H.M."/>
            <person name="Berlin A.M."/>
            <person name="Chapman S.B."/>
            <person name="Gainer-Dewar J."/>
            <person name="Goldberg J."/>
            <person name="Griggs A."/>
            <person name="Gujja S."/>
            <person name="Hansen M."/>
            <person name="Howarth C."/>
            <person name="Imamovic A."/>
            <person name="Ireland A."/>
            <person name="Larimer J."/>
            <person name="McCowan C."/>
            <person name="Murphy C."/>
            <person name="Pearson M."/>
            <person name="Poon T.W."/>
            <person name="Priest M."/>
            <person name="Roberts A."/>
            <person name="Saif S."/>
            <person name="Shea T."/>
            <person name="Sisk P."/>
            <person name="Sykes S."/>
            <person name="Wortman J."/>
            <person name="Nusbaum C."/>
            <person name="Birren B."/>
        </authorList>
    </citation>
    <scope>NUCLEOTIDE SEQUENCE [LARGE SCALE GENOMIC DNA]</scope>
    <source>
        <strain evidence="2 3">CBS 114405</strain>
    </source>
</reference>
<dbReference type="SUPFAM" id="SSF53474">
    <property type="entry name" value="alpha/beta-Hydrolases"/>
    <property type="match status" value="1"/>
</dbReference>
<dbReference type="HOGENOM" id="CLU_046066_1_0_1"/>
<dbReference type="PANTHER" id="PTHR37017">
    <property type="entry name" value="AB HYDROLASE-1 DOMAIN-CONTAINING PROTEIN-RELATED"/>
    <property type="match status" value="1"/>
</dbReference>
<evidence type="ECO:0000313" key="3">
    <source>
        <dbReference type="Proteomes" id="UP000019473"/>
    </source>
</evidence>
<dbReference type="AlphaFoldDB" id="W9VS79"/>
<evidence type="ECO:0000313" key="2">
    <source>
        <dbReference type="EMBL" id="EXJ58602.1"/>
    </source>
</evidence>
<dbReference type="Pfam" id="PF12697">
    <property type="entry name" value="Abhydrolase_6"/>
    <property type="match status" value="1"/>
</dbReference>
<dbReference type="Gene3D" id="3.40.50.1820">
    <property type="entry name" value="alpha/beta hydrolase"/>
    <property type="match status" value="1"/>
</dbReference>
<dbReference type="InterPro" id="IPR000073">
    <property type="entry name" value="AB_hydrolase_1"/>
</dbReference>
<organism evidence="2 3">
    <name type="scientific">Cladophialophora yegresii CBS 114405</name>
    <dbReference type="NCBI Taxonomy" id="1182544"/>
    <lineage>
        <taxon>Eukaryota</taxon>
        <taxon>Fungi</taxon>
        <taxon>Dikarya</taxon>
        <taxon>Ascomycota</taxon>
        <taxon>Pezizomycotina</taxon>
        <taxon>Eurotiomycetes</taxon>
        <taxon>Chaetothyriomycetidae</taxon>
        <taxon>Chaetothyriales</taxon>
        <taxon>Herpotrichiellaceae</taxon>
        <taxon>Cladophialophora</taxon>
    </lineage>
</organism>
<dbReference type="EMBL" id="AMGW01000004">
    <property type="protein sequence ID" value="EXJ58602.1"/>
    <property type="molecule type" value="Genomic_DNA"/>
</dbReference>
<dbReference type="Proteomes" id="UP000019473">
    <property type="component" value="Unassembled WGS sequence"/>
</dbReference>
<dbReference type="STRING" id="1182544.W9VS79"/>
<comment type="caution">
    <text evidence="2">The sequence shown here is derived from an EMBL/GenBank/DDBJ whole genome shotgun (WGS) entry which is preliminary data.</text>
</comment>
<proteinExistence type="predicted"/>
<accession>W9VS79</accession>
<keyword evidence="3" id="KW-1185">Reference proteome</keyword>